<feature type="transmembrane region" description="Helical" evidence="2">
    <location>
        <begin position="187"/>
        <end position="212"/>
    </location>
</feature>
<dbReference type="RefSeq" id="WP_282533631.1">
    <property type="nucleotide sequence ID" value="NZ_JASCIS010000003.1"/>
</dbReference>
<keyword evidence="2" id="KW-0812">Transmembrane</keyword>
<protein>
    <submittedName>
        <fullName evidence="3">DUF4436 family protein</fullName>
    </submittedName>
</protein>
<sequence>MPGPSALRRLLIGVVALTGLFGLGIGLYVDERQTRQRVVTAGAPDARDRIDVNAAVQAVDPEMRRATVQLKVFPKGRYADAFGNAAEDITLHTNAPGQERLTFRQQNVNWVKVVDVALLEGTPSDYPFDRYATRIALSAESGGERVPVALRFRDQNAHFSFDPRATGGDGAWAAFDGTAGRSRSTFILAWFMIGSMWAVGLSVAVACWLVVGQRRGLQWGALGWAAASLFALVGLRGAAPGSPPNGCLLDYAAFYWAEALIALSLVRLVAHGIRLEHHAGGPVDLTPTAPPPPRGGTRRRARGRAASGRVRARGSGRVRRRRVRGRA</sequence>
<evidence type="ECO:0000256" key="1">
    <source>
        <dbReference type="SAM" id="MobiDB-lite"/>
    </source>
</evidence>
<feature type="transmembrane region" description="Helical" evidence="2">
    <location>
        <begin position="251"/>
        <end position="270"/>
    </location>
</feature>
<comment type="caution">
    <text evidence="3">The sequence shown here is derived from an EMBL/GenBank/DDBJ whole genome shotgun (WGS) entry which is preliminary data.</text>
</comment>
<evidence type="ECO:0000256" key="2">
    <source>
        <dbReference type="SAM" id="Phobius"/>
    </source>
</evidence>
<evidence type="ECO:0000313" key="3">
    <source>
        <dbReference type="EMBL" id="MDI3417712.1"/>
    </source>
</evidence>
<feature type="region of interest" description="Disordered" evidence="1">
    <location>
        <begin position="281"/>
        <end position="327"/>
    </location>
</feature>
<gene>
    <name evidence="3" type="ORF">QIT00_03890</name>
</gene>
<keyword evidence="2" id="KW-0472">Membrane</keyword>
<proteinExistence type="predicted"/>
<reference evidence="3 4" key="1">
    <citation type="submission" date="2023-05" db="EMBL/GenBank/DDBJ databases">
        <title>Draft genome sequence of Streptomyces sp. B-S-A12 isolated from a cave soil in Thailand.</title>
        <authorList>
            <person name="Chamroensaksri N."/>
            <person name="Muangham S."/>
        </authorList>
    </citation>
    <scope>NUCLEOTIDE SEQUENCE [LARGE SCALE GENOMIC DNA]</scope>
    <source>
        <strain evidence="3 4">B-S-A12</strain>
    </source>
</reference>
<dbReference type="EMBL" id="JASCIS010000003">
    <property type="protein sequence ID" value="MDI3417712.1"/>
    <property type="molecule type" value="Genomic_DNA"/>
</dbReference>
<name>A0ABT6SQ21_9ACTN</name>
<dbReference type="Pfam" id="PF14494">
    <property type="entry name" value="DUF4436"/>
    <property type="match status" value="1"/>
</dbReference>
<accession>A0ABT6SQ21</accession>
<feature type="transmembrane region" description="Helical" evidence="2">
    <location>
        <begin position="219"/>
        <end position="239"/>
    </location>
</feature>
<keyword evidence="4" id="KW-1185">Reference proteome</keyword>
<feature type="compositionally biased region" description="Basic residues" evidence="1">
    <location>
        <begin position="310"/>
        <end position="327"/>
    </location>
</feature>
<keyword evidence="2" id="KW-1133">Transmembrane helix</keyword>
<dbReference type="Proteomes" id="UP001237105">
    <property type="component" value="Unassembled WGS sequence"/>
</dbReference>
<organism evidence="3 4">
    <name type="scientific">Streptomyces luteolus</name>
    <dbReference type="NCBI Taxonomy" id="3043615"/>
    <lineage>
        <taxon>Bacteria</taxon>
        <taxon>Bacillati</taxon>
        <taxon>Actinomycetota</taxon>
        <taxon>Actinomycetes</taxon>
        <taxon>Kitasatosporales</taxon>
        <taxon>Streptomycetaceae</taxon>
        <taxon>Streptomyces</taxon>
    </lineage>
</organism>
<dbReference type="InterPro" id="IPR027948">
    <property type="entry name" value="DUF4436"/>
</dbReference>
<evidence type="ECO:0000313" key="4">
    <source>
        <dbReference type="Proteomes" id="UP001237105"/>
    </source>
</evidence>